<dbReference type="GO" id="GO:0015499">
    <property type="term" value="F:formate transmembrane transporter activity"/>
    <property type="evidence" value="ECO:0007669"/>
    <property type="project" value="TreeGrafter"/>
</dbReference>
<dbReference type="PANTHER" id="PTHR30520">
    <property type="entry name" value="FORMATE TRANSPORTER-RELATED"/>
    <property type="match status" value="1"/>
</dbReference>
<comment type="subcellular location">
    <subcellularLocation>
        <location evidence="1">Membrane</location>
        <topology evidence="1">Multi-pass membrane protein</topology>
    </subcellularLocation>
</comment>
<proteinExistence type="inferred from homology"/>
<dbReference type="Pfam" id="PF01226">
    <property type="entry name" value="Form_Nir_trans"/>
    <property type="match status" value="1"/>
</dbReference>
<feature type="transmembrane region" description="Helical" evidence="6">
    <location>
        <begin position="105"/>
        <end position="127"/>
    </location>
</feature>
<keyword evidence="3 6" id="KW-1133">Transmembrane helix</keyword>
<evidence type="ECO:0000256" key="4">
    <source>
        <dbReference type="ARBA" id="ARBA00023136"/>
    </source>
</evidence>
<dbReference type="PROSITE" id="PS01005">
    <property type="entry name" value="FORMATE_NITRITE_TP_1"/>
    <property type="match status" value="1"/>
</dbReference>
<dbReference type="GO" id="GO:0005886">
    <property type="term" value="C:plasma membrane"/>
    <property type="evidence" value="ECO:0007669"/>
    <property type="project" value="TreeGrafter"/>
</dbReference>
<protein>
    <submittedName>
        <fullName evidence="7">Putative formate transporter 1</fullName>
    </submittedName>
</protein>
<dbReference type="InterPro" id="IPR024002">
    <property type="entry name" value="For/NO2_transpt_CS"/>
</dbReference>
<accession>A0A6N2U273</accession>
<dbReference type="PROSITE" id="PS01006">
    <property type="entry name" value="FORMATE_NITRITE_TP_2"/>
    <property type="match status" value="1"/>
</dbReference>
<keyword evidence="4 6" id="KW-0472">Membrane</keyword>
<reference evidence="7" key="1">
    <citation type="submission" date="2019-11" db="EMBL/GenBank/DDBJ databases">
        <authorList>
            <person name="Feng L."/>
        </authorList>
    </citation>
    <scope>NUCLEOTIDE SEQUENCE</scope>
    <source>
        <strain evidence="7">AundefinedLFYP135</strain>
    </source>
</reference>
<feature type="transmembrane region" description="Helical" evidence="6">
    <location>
        <begin position="147"/>
        <end position="172"/>
    </location>
</feature>
<gene>
    <name evidence="7" type="primary">focA</name>
    <name evidence="7" type="ORF">AULFYP135_01670</name>
</gene>
<feature type="transmembrane region" description="Helical" evidence="6">
    <location>
        <begin position="66"/>
        <end position="93"/>
    </location>
</feature>
<keyword evidence="2 6" id="KW-0812">Transmembrane</keyword>
<evidence type="ECO:0000256" key="6">
    <source>
        <dbReference type="SAM" id="Phobius"/>
    </source>
</evidence>
<dbReference type="Gene3D" id="1.20.1080.10">
    <property type="entry name" value="Glycerol uptake facilitator protein"/>
    <property type="match status" value="1"/>
</dbReference>
<dbReference type="InterPro" id="IPR023271">
    <property type="entry name" value="Aquaporin-like"/>
</dbReference>
<dbReference type="AlphaFoldDB" id="A0A6N2U273"/>
<comment type="similarity">
    <text evidence="5">Belongs to the FNT transporter (TC 1.A.16) family.</text>
</comment>
<dbReference type="InterPro" id="IPR000292">
    <property type="entry name" value="For/NO2_transpt"/>
</dbReference>
<evidence type="ECO:0000256" key="2">
    <source>
        <dbReference type="ARBA" id="ARBA00022692"/>
    </source>
</evidence>
<feature type="transmembrane region" description="Helical" evidence="6">
    <location>
        <begin position="184"/>
        <end position="206"/>
    </location>
</feature>
<evidence type="ECO:0000256" key="3">
    <source>
        <dbReference type="ARBA" id="ARBA00022989"/>
    </source>
</evidence>
<dbReference type="PANTHER" id="PTHR30520:SF6">
    <property type="entry name" value="FORMATE_NITRATE FAMILY TRANSPORTER (EUROFUNG)"/>
    <property type="match status" value="1"/>
</dbReference>
<name>A0A6N2U273_9FIRM</name>
<feature type="transmembrane region" description="Helical" evidence="6">
    <location>
        <begin position="29"/>
        <end position="54"/>
    </location>
</feature>
<feature type="transmembrane region" description="Helical" evidence="6">
    <location>
        <begin position="235"/>
        <end position="259"/>
    </location>
</feature>
<evidence type="ECO:0000256" key="5">
    <source>
        <dbReference type="ARBA" id="ARBA00049660"/>
    </source>
</evidence>
<organism evidence="7">
    <name type="scientific">uncultured Anaerotruncus sp</name>
    <dbReference type="NCBI Taxonomy" id="905011"/>
    <lineage>
        <taxon>Bacteria</taxon>
        <taxon>Bacillati</taxon>
        <taxon>Bacillota</taxon>
        <taxon>Clostridia</taxon>
        <taxon>Eubacteriales</taxon>
        <taxon>Oscillospiraceae</taxon>
        <taxon>Anaerotruncus</taxon>
        <taxon>environmental samples</taxon>
    </lineage>
</organism>
<evidence type="ECO:0000313" key="7">
    <source>
        <dbReference type="EMBL" id="VYT10753.1"/>
    </source>
</evidence>
<evidence type="ECO:0000256" key="1">
    <source>
        <dbReference type="ARBA" id="ARBA00004141"/>
    </source>
</evidence>
<sequence>MSLFTPAQTLENYCATGCAKAERAPLPAFLLAVLAGALIALGGAASATATYAVANPSLAKLISGLLFPFGLAIVILSGAELFTGNCLITLSVLDRKTSLGSMLRSWAIVYLGNFVGAAAVAGSYVYFGRLPADLAAAMARTASAKCSLTFPQGVVLGLWCNILVCLAVLLSLSAQDLSGRVMGAYLPVAFFIFCGFEHSVANMYYIPAGLFVGTLPQYASALEGLSLPALNWGNFFFANLLPVTLGNILGGALLSYLLFRSHLGAPAPQQSRT</sequence>
<dbReference type="EMBL" id="CACRSL010000003">
    <property type="protein sequence ID" value="VYT10753.1"/>
    <property type="molecule type" value="Genomic_DNA"/>
</dbReference>